<feature type="binding site" description="via phosphate group" evidence="16">
    <location>
        <position position="67"/>
    </location>
    <ligand>
        <name>Mg(2+)</name>
        <dbReference type="ChEBI" id="CHEBI:18420"/>
    </ligand>
</feature>
<dbReference type="InterPro" id="IPR016657">
    <property type="entry name" value="PAGM"/>
</dbReference>
<evidence type="ECO:0000256" key="6">
    <source>
        <dbReference type="ARBA" id="ARBA00022723"/>
    </source>
</evidence>
<evidence type="ECO:0000256" key="10">
    <source>
        <dbReference type="ARBA" id="ARBA00023277"/>
    </source>
</evidence>
<dbReference type="PROSITE" id="PS00710">
    <property type="entry name" value="PGM_PMM"/>
    <property type="match status" value="1"/>
</dbReference>
<dbReference type="EMBL" id="GG745328">
    <property type="protein sequence ID" value="KNE55019.1"/>
    <property type="molecule type" value="Genomic_DNA"/>
</dbReference>
<evidence type="ECO:0000313" key="22">
    <source>
        <dbReference type="Proteomes" id="UP000054350"/>
    </source>
</evidence>
<evidence type="ECO:0000256" key="1">
    <source>
        <dbReference type="ARBA" id="ARBA00000558"/>
    </source>
</evidence>
<evidence type="ECO:0000256" key="8">
    <source>
        <dbReference type="ARBA" id="ARBA00022990"/>
    </source>
</evidence>
<dbReference type="STRING" id="578462.A0A0L0RY62"/>
<comment type="pathway">
    <text evidence="2 13">Nucleotide-sugar biosynthesis; UDP-N-acetyl-alpha-D-glucosamine biosynthesis; N-acetyl-alpha-D-glucosamine 1-phosphate from alpha-D-glucosamine 6-phosphate (route I): step 2/2.</text>
</comment>
<feature type="domain" description="Alpha-D-phosphohexomutase C-terminal" evidence="17">
    <location>
        <begin position="464"/>
        <end position="518"/>
    </location>
</feature>
<dbReference type="PANTHER" id="PTHR45955">
    <property type="entry name" value="PHOSPHOACETYLGLUCOSAMINE MUTASE"/>
    <property type="match status" value="1"/>
</dbReference>
<evidence type="ECO:0000256" key="9">
    <source>
        <dbReference type="ARBA" id="ARBA00023235"/>
    </source>
</evidence>
<dbReference type="Pfam" id="PF02878">
    <property type="entry name" value="PGM_PMM_I"/>
    <property type="match status" value="2"/>
</dbReference>
<evidence type="ECO:0000256" key="14">
    <source>
        <dbReference type="PIRSR" id="PIRSR016408-1"/>
    </source>
</evidence>
<dbReference type="InterPro" id="IPR049023">
    <property type="entry name" value="AMG1_II"/>
</dbReference>
<feature type="binding site" evidence="16">
    <location>
        <position position="277"/>
    </location>
    <ligand>
        <name>Mg(2+)</name>
        <dbReference type="ChEBI" id="CHEBI:18420"/>
    </ligand>
</feature>
<dbReference type="PIRSF" id="PIRSF016408">
    <property type="entry name" value="PAGM"/>
    <property type="match status" value="1"/>
</dbReference>
<dbReference type="GO" id="GO:0004610">
    <property type="term" value="F:phosphoacetylglucosamine mutase activity"/>
    <property type="evidence" value="ECO:0007669"/>
    <property type="project" value="UniProtKB-UniRule"/>
</dbReference>
<evidence type="ECO:0000259" key="20">
    <source>
        <dbReference type="Pfam" id="PF21405"/>
    </source>
</evidence>
<evidence type="ECO:0000259" key="17">
    <source>
        <dbReference type="Pfam" id="PF00408"/>
    </source>
</evidence>
<dbReference type="UniPathway" id="UPA00113">
    <property type="reaction ID" value="UER00530"/>
</dbReference>
<dbReference type="InterPro" id="IPR016055">
    <property type="entry name" value="A-D-PHexomutase_a/b/a-I/II/III"/>
</dbReference>
<dbReference type="VEuPathDB" id="FungiDB:AMAG_00956"/>
<feature type="domain" description="Alpha-D-phosphohexomutase alpha/beta/alpha" evidence="18">
    <location>
        <begin position="60"/>
        <end position="89"/>
    </location>
</feature>
<feature type="domain" description="Phosphoacetylglucosamine mutase AMG1" evidence="20">
    <location>
        <begin position="191"/>
        <end position="282"/>
    </location>
</feature>
<evidence type="ECO:0000259" key="18">
    <source>
        <dbReference type="Pfam" id="PF02878"/>
    </source>
</evidence>
<proteinExistence type="inferred from homology"/>
<dbReference type="SUPFAM" id="SSF53738">
    <property type="entry name" value="Phosphoglucomutase, first 3 domains"/>
    <property type="match status" value="3"/>
</dbReference>
<evidence type="ECO:0000256" key="3">
    <source>
        <dbReference type="ARBA" id="ARBA00010231"/>
    </source>
</evidence>
<evidence type="ECO:0000256" key="13">
    <source>
        <dbReference type="PIRNR" id="PIRNR016408"/>
    </source>
</evidence>
<dbReference type="InterPro" id="IPR005844">
    <property type="entry name" value="A-D-PHexomutase_a/b/a-I"/>
</dbReference>
<dbReference type="InterPro" id="IPR036900">
    <property type="entry name" value="A-D-PHexomutase_C_sf"/>
</dbReference>
<evidence type="ECO:0000256" key="11">
    <source>
        <dbReference type="ARBA" id="ARBA00060228"/>
    </source>
</evidence>
<dbReference type="GO" id="GO:0000287">
    <property type="term" value="F:magnesium ion binding"/>
    <property type="evidence" value="ECO:0007669"/>
    <property type="project" value="InterPro"/>
</dbReference>
<reference evidence="22" key="2">
    <citation type="submission" date="2009-11" db="EMBL/GenBank/DDBJ databases">
        <title>The Genome Sequence of Allomyces macrogynus strain ATCC 38327.</title>
        <authorList>
            <consortium name="The Broad Institute Genome Sequencing Platform"/>
            <person name="Russ C."/>
            <person name="Cuomo C."/>
            <person name="Shea T."/>
            <person name="Young S.K."/>
            <person name="Zeng Q."/>
            <person name="Koehrsen M."/>
            <person name="Haas B."/>
            <person name="Borodovsky M."/>
            <person name="Guigo R."/>
            <person name="Alvarado L."/>
            <person name="Berlin A."/>
            <person name="Borenstein D."/>
            <person name="Chen Z."/>
            <person name="Engels R."/>
            <person name="Freedman E."/>
            <person name="Gellesch M."/>
            <person name="Goldberg J."/>
            <person name="Griggs A."/>
            <person name="Gujja S."/>
            <person name="Heiman D."/>
            <person name="Hepburn T."/>
            <person name="Howarth C."/>
            <person name="Jen D."/>
            <person name="Larson L."/>
            <person name="Lewis B."/>
            <person name="Mehta T."/>
            <person name="Park D."/>
            <person name="Pearson M."/>
            <person name="Roberts A."/>
            <person name="Saif S."/>
            <person name="Shenoy N."/>
            <person name="Sisk P."/>
            <person name="Stolte C."/>
            <person name="Sykes S."/>
            <person name="Walk T."/>
            <person name="White J."/>
            <person name="Yandava C."/>
            <person name="Burger G."/>
            <person name="Gray M.W."/>
            <person name="Holland P.W.H."/>
            <person name="King N."/>
            <person name="Lang F.B.F."/>
            <person name="Roger A.J."/>
            <person name="Ruiz-Trillo I."/>
            <person name="Lander E."/>
            <person name="Nusbaum C."/>
        </authorList>
    </citation>
    <scope>NUCLEOTIDE SEQUENCE [LARGE SCALE GENOMIC DNA]</scope>
    <source>
        <strain evidence="22">ATCC 38327</strain>
    </source>
</reference>
<dbReference type="Pfam" id="PF00408">
    <property type="entry name" value="PGM_PMM_IV"/>
    <property type="match status" value="1"/>
</dbReference>
<dbReference type="AlphaFoldDB" id="A0A0L0RY62"/>
<comment type="function">
    <text evidence="11">Catalyzes the conversion of GlcNAc-6-P into GlcNAc-1-P during the synthesis of uridine diphosphate/UDP-GlcNAc, a sugar nucleotide critical to multiple glycosylation pathways including protein N- and O-glycosylation.</text>
</comment>
<dbReference type="Pfam" id="PF21404">
    <property type="entry name" value="AMG1_III"/>
    <property type="match status" value="1"/>
</dbReference>
<dbReference type="EC" id="5.4.2.3" evidence="4 13"/>
<dbReference type="GO" id="GO:0005975">
    <property type="term" value="P:carbohydrate metabolic process"/>
    <property type="evidence" value="ECO:0007669"/>
    <property type="project" value="InterPro"/>
</dbReference>
<dbReference type="Gene3D" id="3.40.120.10">
    <property type="entry name" value="Alpha-D-Glucose-1,6-Bisphosphate, subunit A, domain 3"/>
    <property type="match status" value="2"/>
</dbReference>
<dbReference type="GO" id="GO:0006048">
    <property type="term" value="P:UDP-N-acetylglucosamine biosynthetic process"/>
    <property type="evidence" value="ECO:0007669"/>
    <property type="project" value="UniProtKB-UniRule"/>
</dbReference>
<dbReference type="Pfam" id="PF21405">
    <property type="entry name" value="AMG1_II"/>
    <property type="match status" value="1"/>
</dbReference>
<keyword evidence="10" id="KW-0119">Carbohydrate metabolism</keyword>
<evidence type="ECO:0000256" key="7">
    <source>
        <dbReference type="ARBA" id="ARBA00022842"/>
    </source>
</evidence>
<dbReference type="InterPro" id="IPR005843">
    <property type="entry name" value="A-D-PHexomutase_C"/>
</dbReference>
<keyword evidence="9 13" id="KW-0413">Isomerase</keyword>
<evidence type="ECO:0000313" key="21">
    <source>
        <dbReference type="EMBL" id="KNE55019.1"/>
    </source>
</evidence>
<feature type="binding site" evidence="16">
    <location>
        <position position="279"/>
    </location>
    <ligand>
        <name>Mg(2+)</name>
        <dbReference type="ChEBI" id="CHEBI:18420"/>
    </ligand>
</feature>
<feature type="binding site" evidence="15">
    <location>
        <begin position="369"/>
        <end position="371"/>
    </location>
    <ligand>
        <name>substrate</name>
    </ligand>
</feature>
<dbReference type="Gene3D" id="3.30.310.50">
    <property type="entry name" value="Alpha-D-phosphohexomutase, C-terminal domain"/>
    <property type="match status" value="1"/>
</dbReference>
<feature type="domain" description="Phosphoacetylglucosamine mutase AMG1" evidence="19">
    <location>
        <begin position="296"/>
        <end position="430"/>
    </location>
</feature>
<feature type="domain" description="Alpha-D-phosphohexomutase alpha/beta/alpha" evidence="18">
    <location>
        <begin position="102"/>
        <end position="174"/>
    </location>
</feature>
<evidence type="ECO:0000256" key="2">
    <source>
        <dbReference type="ARBA" id="ARBA00004865"/>
    </source>
</evidence>
<feature type="active site" description="Phosphoserine intermediate" evidence="14">
    <location>
        <position position="67"/>
    </location>
</feature>
<keyword evidence="6 13" id="KW-0479">Metal-binding</keyword>
<protein>
    <recommendedName>
        <fullName evidence="12 13">Phosphoacetylglucosamine mutase</fullName>
        <shortName evidence="13">PAGM</shortName>
        <ecNumber evidence="4 13">5.4.2.3</ecNumber>
    </recommendedName>
    <alternativeName>
        <fullName evidence="13">Acetylglucosamine phosphomutase</fullName>
    </alternativeName>
    <alternativeName>
        <fullName evidence="13">N-acetylglucosamine-phosphate mutase</fullName>
    </alternativeName>
</protein>
<evidence type="ECO:0000256" key="16">
    <source>
        <dbReference type="PIRSR" id="PIRSR016408-3"/>
    </source>
</evidence>
<evidence type="ECO:0000259" key="19">
    <source>
        <dbReference type="Pfam" id="PF21404"/>
    </source>
</evidence>
<comment type="similarity">
    <text evidence="3 13">Belongs to the phosphohexose mutase family.</text>
</comment>
<feature type="binding site" evidence="15">
    <location>
        <begin position="491"/>
        <end position="495"/>
    </location>
    <ligand>
        <name>substrate</name>
    </ligand>
</feature>
<comment type="cofactor">
    <cofactor evidence="13 16">
        <name>Mg(2+)</name>
        <dbReference type="ChEBI" id="CHEBI:18420"/>
    </cofactor>
    <text evidence="13 16">Binds 1 Mg(2+) ion per subunit.</text>
</comment>
<keyword evidence="5" id="KW-0597">Phosphoprotein</keyword>
<dbReference type="FunFam" id="3.30.310.50:FF:000003">
    <property type="entry name" value="Phosphoacetylglucosamine mutase"/>
    <property type="match status" value="1"/>
</dbReference>
<dbReference type="PANTHER" id="PTHR45955:SF1">
    <property type="entry name" value="PHOSPHOACETYLGLUCOSAMINE MUTASE"/>
    <property type="match status" value="1"/>
</dbReference>
<dbReference type="CDD" id="cd03086">
    <property type="entry name" value="PGM3"/>
    <property type="match status" value="1"/>
</dbReference>
<sequence length="537" mass="57925">MSNVRQAILDASAAHPAPAGVHYTYGTAGFRMNADLLDPVMYRVGLLATLRSKALGGKVIGVMVTASHNPVRDNGVKLVDPMGEMLKQSWEGYATQLANAQTHEEVADLYFSIAQECEIDLDQSASVVVGRDTRPSGEALVASLIDGLTASGAIVTDLGLKTTPQLHFVTRCLNDPSYGTPTEEGYYQKISDAYKTLVAGLEPLKITVDCAHGVGAPKLRDLTTYLGDALDVTVVNGDVEHGILNYHVGADFVKVNVKQPEGFDLAPNGIYCSFDGDADRIVFYYADEAGAFHLLDGDRITALVGAFIIETVRQAGLDLQVGVVQTAYANGNSTHYLRDSLQVPVAFTQTGVKHLHHKAEEYDIGVYFEANGHGTVIFSTAARNTIRNATHGDAKALHILRSLINVINETVGDAISDMLVVLGVLAHRQWALADWDALYKDLPSRLVKVVVGNRHAFKTINADTQLEEPADLQARIDAEVAKVSRGRSFVRPSGTEDVVRVYAEAETREECDTLAYTVAGLVFDLAGGVGERPAEFL</sequence>
<organism evidence="21 22">
    <name type="scientific">Allomyces macrogynus (strain ATCC 38327)</name>
    <name type="common">Allomyces javanicus var. macrogynus</name>
    <dbReference type="NCBI Taxonomy" id="578462"/>
    <lineage>
        <taxon>Eukaryota</taxon>
        <taxon>Fungi</taxon>
        <taxon>Fungi incertae sedis</taxon>
        <taxon>Blastocladiomycota</taxon>
        <taxon>Blastocladiomycetes</taxon>
        <taxon>Blastocladiales</taxon>
        <taxon>Blastocladiaceae</taxon>
        <taxon>Allomyces</taxon>
    </lineage>
</organism>
<dbReference type="Proteomes" id="UP000054350">
    <property type="component" value="Unassembled WGS sequence"/>
</dbReference>
<gene>
    <name evidence="21" type="ORF">AMAG_00956</name>
</gene>
<comment type="catalytic activity">
    <reaction evidence="1 13">
        <text>N-acetyl-alpha-D-glucosamine 1-phosphate = N-acetyl-D-glucosamine 6-phosphate</text>
        <dbReference type="Rhea" id="RHEA:23804"/>
        <dbReference type="ChEBI" id="CHEBI:57513"/>
        <dbReference type="ChEBI" id="CHEBI:57776"/>
        <dbReference type="EC" id="5.4.2.3"/>
    </reaction>
</comment>
<dbReference type="FunFam" id="3.40.120.10:FF:000015">
    <property type="entry name" value="Phosphoacetylglucosamine mutase"/>
    <property type="match status" value="1"/>
</dbReference>
<feature type="binding site" evidence="15">
    <location>
        <position position="500"/>
    </location>
    <ligand>
        <name>substrate</name>
    </ligand>
</feature>
<dbReference type="OMA" id="VLDDGCC"/>
<keyword evidence="22" id="KW-1185">Reference proteome</keyword>
<evidence type="ECO:0000256" key="12">
    <source>
        <dbReference type="ARBA" id="ARBA00070218"/>
    </source>
</evidence>
<keyword evidence="7 13" id="KW-0460">Magnesium</keyword>
<dbReference type="SUPFAM" id="SSF55957">
    <property type="entry name" value="Phosphoglucomutase, C-terminal domain"/>
    <property type="match status" value="1"/>
</dbReference>
<comment type="function">
    <text evidence="13">Catalyzes the conversion of GlcNAc-6-P into GlcNAc-1-P during the synthesis of uridine diphosphate/UDP-GlcNAc, which is a biosynthetic precursor of chitin and also supplies the amino sugars for N-linked oligosaccharides of glycoproteins.</text>
</comment>
<name>A0A0L0RY62_ALLM3</name>
<keyword evidence="8" id="KW-0007">Acetylation</keyword>
<dbReference type="InterPro" id="IPR049022">
    <property type="entry name" value="AMG1_III"/>
</dbReference>
<feature type="binding site" evidence="16">
    <location>
        <position position="275"/>
    </location>
    <ligand>
        <name>Mg(2+)</name>
        <dbReference type="ChEBI" id="CHEBI:18420"/>
    </ligand>
</feature>
<evidence type="ECO:0000256" key="5">
    <source>
        <dbReference type="ARBA" id="ARBA00022553"/>
    </source>
</evidence>
<dbReference type="eggNOG" id="KOG2537">
    <property type="taxonomic scope" value="Eukaryota"/>
</dbReference>
<dbReference type="InterPro" id="IPR016066">
    <property type="entry name" value="A-D-PHexomutase_CS"/>
</dbReference>
<accession>A0A0L0RY62</accession>
<dbReference type="OrthoDB" id="1928at2759"/>
<evidence type="ECO:0000256" key="15">
    <source>
        <dbReference type="PIRSR" id="PIRSR016408-2"/>
    </source>
</evidence>
<reference evidence="21 22" key="1">
    <citation type="submission" date="2009-11" db="EMBL/GenBank/DDBJ databases">
        <title>Annotation of Allomyces macrogynus ATCC 38327.</title>
        <authorList>
            <consortium name="The Broad Institute Genome Sequencing Platform"/>
            <person name="Russ C."/>
            <person name="Cuomo C."/>
            <person name="Burger G."/>
            <person name="Gray M.W."/>
            <person name="Holland P.W.H."/>
            <person name="King N."/>
            <person name="Lang F.B.F."/>
            <person name="Roger A.J."/>
            <person name="Ruiz-Trillo I."/>
            <person name="Young S.K."/>
            <person name="Zeng Q."/>
            <person name="Gargeya S."/>
            <person name="Fitzgerald M."/>
            <person name="Haas B."/>
            <person name="Abouelleil A."/>
            <person name="Alvarado L."/>
            <person name="Arachchi H.M."/>
            <person name="Berlin A."/>
            <person name="Chapman S.B."/>
            <person name="Gearin G."/>
            <person name="Goldberg J."/>
            <person name="Griggs A."/>
            <person name="Gujja S."/>
            <person name="Hansen M."/>
            <person name="Heiman D."/>
            <person name="Howarth C."/>
            <person name="Larimer J."/>
            <person name="Lui A."/>
            <person name="MacDonald P.J.P."/>
            <person name="McCowen C."/>
            <person name="Montmayeur A."/>
            <person name="Murphy C."/>
            <person name="Neiman D."/>
            <person name="Pearson M."/>
            <person name="Priest M."/>
            <person name="Roberts A."/>
            <person name="Saif S."/>
            <person name="Shea T."/>
            <person name="Sisk P."/>
            <person name="Stolte C."/>
            <person name="Sykes S."/>
            <person name="Wortman J."/>
            <person name="Nusbaum C."/>
            <person name="Birren B."/>
        </authorList>
    </citation>
    <scope>NUCLEOTIDE SEQUENCE [LARGE SCALE GENOMIC DNA]</scope>
    <source>
        <strain evidence="21 22">ATCC 38327</strain>
    </source>
</reference>
<dbReference type="FunFam" id="3.40.120.10:FF:000013">
    <property type="entry name" value="Phosphoacetylglucosamine mutase"/>
    <property type="match status" value="1"/>
</dbReference>
<evidence type="ECO:0000256" key="4">
    <source>
        <dbReference type="ARBA" id="ARBA00012731"/>
    </source>
</evidence>